<reference evidence="2" key="2">
    <citation type="submission" date="2015-01" db="EMBL/GenBank/DDBJ databases">
        <title>Evolutionary Origins and Diversification of the Mycorrhizal Mutualists.</title>
        <authorList>
            <consortium name="DOE Joint Genome Institute"/>
            <consortium name="Mycorrhizal Genomics Consortium"/>
            <person name="Kohler A."/>
            <person name="Kuo A."/>
            <person name="Nagy L.G."/>
            <person name="Floudas D."/>
            <person name="Copeland A."/>
            <person name="Barry K.W."/>
            <person name="Cichocki N."/>
            <person name="Veneault-Fourrey C."/>
            <person name="LaButti K."/>
            <person name="Lindquist E.A."/>
            <person name="Lipzen A."/>
            <person name="Lundell T."/>
            <person name="Morin E."/>
            <person name="Murat C."/>
            <person name="Riley R."/>
            <person name="Ohm R."/>
            <person name="Sun H."/>
            <person name="Tunlid A."/>
            <person name="Henrissat B."/>
            <person name="Grigoriev I.V."/>
            <person name="Hibbett D.S."/>
            <person name="Martin F."/>
        </authorList>
    </citation>
    <scope>NUCLEOTIDE SEQUENCE [LARGE SCALE GENOMIC DNA]</scope>
    <source>
        <strain evidence="2">F 1598</strain>
    </source>
</reference>
<dbReference type="EMBL" id="KN833147">
    <property type="protein sequence ID" value="KIM72250.1"/>
    <property type="molecule type" value="Genomic_DNA"/>
</dbReference>
<evidence type="ECO:0000313" key="2">
    <source>
        <dbReference type="Proteomes" id="UP000054166"/>
    </source>
</evidence>
<evidence type="ECO:0000313" key="1">
    <source>
        <dbReference type="EMBL" id="KIM72250.1"/>
    </source>
</evidence>
<name>A0A0C3EHY9_PILCF</name>
<organism evidence="1 2">
    <name type="scientific">Piloderma croceum (strain F 1598)</name>
    <dbReference type="NCBI Taxonomy" id="765440"/>
    <lineage>
        <taxon>Eukaryota</taxon>
        <taxon>Fungi</taxon>
        <taxon>Dikarya</taxon>
        <taxon>Basidiomycota</taxon>
        <taxon>Agaricomycotina</taxon>
        <taxon>Agaricomycetes</taxon>
        <taxon>Agaricomycetidae</taxon>
        <taxon>Atheliales</taxon>
        <taxon>Atheliaceae</taxon>
        <taxon>Piloderma</taxon>
    </lineage>
</organism>
<dbReference type="Proteomes" id="UP000054166">
    <property type="component" value="Unassembled WGS sequence"/>
</dbReference>
<keyword evidence="2" id="KW-1185">Reference proteome</keyword>
<accession>A0A0C3EHY9</accession>
<sequence>MSITSSKTTVPVPPRTQGLVYGYFITAPTLLRVLNKRKELEGCPKLTDPYTAVTTAMRELLAHANVFGQDWKNIKVGKHDGWCIVLGRNTLEAENSQGSRVAMVKEYLGKQGDPKWYTSK</sequence>
<dbReference type="HOGENOM" id="CLU_2050523_0_0_1"/>
<gene>
    <name evidence="1" type="ORF">PILCRDRAFT_829881</name>
</gene>
<dbReference type="InParanoid" id="A0A0C3EHY9"/>
<reference evidence="1 2" key="1">
    <citation type="submission" date="2014-04" db="EMBL/GenBank/DDBJ databases">
        <authorList>
            <consortium name="DOE Joint Genome Institute"/>
            <person name="Kuo A."/>
            <person name="Tarkka M."/>
            <person name="Buscot F."/>
            <person name="Kohler A."/>
            <person name="Nagy L.G."/>
            <person name="Floudas D."/>
            <person name="Copeland A."/>
            <person name="Barry K.W."/>
            <person name="Cichocki N."/>
            <person name="Veneault-Fourrey C."/>
            <person name="LaButti K."/>
            <person name="Lindquist E.A."/>
            <person name="Lipzen A."/>
            <person name="Lundell T."/>
            <person name="Morin E."/>
            <person name="Murat C."/>
            <person name="Sun H."/>
            <person name="Tunlid A."/>
            <person name="Henrissat B."/>
            <person name="Grigoriev I.V."/>
            <person name="Hibbett D.S."/>
            <person name="Martin F."/>
            <person name="Nordberg H.P."/>
            <person name="Cantor M.N."/>
            <person name="Hua S.X."/>
        </authorList>
    </citation>
    <scope>NUCLEOTIDE SEQUENCE [LARGE SCALE GENOMIC DNA]</scope>
    <source>
        <strain evidence="1 2">F 1598</strain>
    </source>
</reference>
<protein>
    <submittedName>
        <fullName evidence="1">Uncharacterized protein</fullName>
    </submittedName>
</protein>
<proteinExistence type="predicted"/>
<dbReference type="AlphaFoldDB" id="A0A0C3EHY9"/>